<evidence type="ECO:0000256" key="2">
    <source>
        <dbReference type="ARBA" id="ARBA00023002"/>
    </source>
</evidence>
<dbReference type="Proteomes" id="UP000693892">
    <property type="component" value="Unassembled WGS sequence"/>
</dbReference>
<evidence type="ECO:0000259" key="3">
    <source>
        <dbReference type="Pfam" id="PF00881"/>
    </source>
</evidence>
<organism evidence="4 5">
    <name type="scientific">Leucobacter soli</name>
    <dbReference type="NCBI Taxonomy" id="2812850"/>
    <lineage>
        <taxon>Bacteria</taxon>
        <taxon>Bacillati</taxon>
        <taxon>Actinomycetota</taxon>
        <taxon>Actinomycetes</taxon>
        <taxon>Micrococcales</taxon>
        <taxon>Microbacteriaceae</taxon>
        <taxon>Leucobacter</taxon>
    </lineage>
</organism>
<dbReference type="Pfam" id="PF00881">
    <property type="entry name" value="Nitroreductase"/>
    <property type="match status" value="2"/>
</dbReference>
<dbReference type="CDD" id="cd02138">
    <property type="entry name" value="TdsD-like"/>
    <property type="match status" value="1"/>
</dbReference>
<feature type="domain" description="Nitroreductase" evidence="3">
    <location>
        <begin position="77"/>
        <end position="158"/>
    </location>
</feature>
<keyword evidence="2" id="KW-0560">Oxidoreductase</keyword>
<evidence type="ECO:0000313" key="4">
    <source>
        <dbReference type="EMBL" id="CAG7606483.1"/>
    </source>
</evidence>
<gene>
    <name evidence="4" type="ORF">LEUCIP111803_00935</name>
</gene>
<dbReference type="PANTHER" id="PTHR43673:SF10">
    <property type="entry name" value="NADH DEHYDROGENASE_NAD(P)H NITROREDUCTASE XCC3605-RELATED"/>
    <property type="match status" value="1"/>
</dbReference>
<protein>
    <recommendedName>
        <fullName evidence="3">Nitroreductase domain-containing protein</fullName>
    </recommendedName>
</protein>
<dbReference type="AlphaFoldDB" id="A0A916JY31"/>
<keyword evidence="5" id="KW-1185">Reference proteome</keyword>
<comment type="caution">
    <text evidence="4">The sequence shown here is derived from an EMBL/GenBank/DDBJ whole genome shotgun (WGS) entry which is preliminary data.</text>
</comment>
<dbReference type="EMBL" id="CAJVAP010000008">
    <property type="protein sequence ID" value="CAG7606483.1"/>
    <property type="molecule type" value="Genomic_DNA"/>
</dbReference>
<evidence type="ECO:0000256" key="1">
    <source>
        <dbReference type="ARBA" id="ARBA00007118"/>
    </source>
</evidence>
<accession>A0A916JY31</accession>
<dbReference type="RefSeq" id="WP_218114557.1">
    <property type="nucleotide sequence ID" value="NZ_CAJVAP010000008.1"/>
</dbReference>
<name>A0A916JY31_9MICO</name>
<dbReference type="InterPro" id="IPR029479">
    <property type="entry name" value="Nitroreductase"/>
</dbReference>
<dbReference type="GO" id="GO:0016491">
    <property type="term" value="F:oxidoreductase activity"/>
    <property type="evidence" value="ECO:0007669"/>
    <property type="project" value="UniProtKB-KW"/>
</dbReference>
<dbReference type="PANTHER" id="PTHR43673">
    <property type="entry name" value="NAD(P)H NITROREDUCTASE YDGI-RELATED"/>
    <property type="match status" value="1"/>
</dbReference>
<feature type="domain" description="Nitroreductase" evidence="3">
    <location>
        <begin position="16"/>
        <end position="76"/>
    </location>
</feature>
<reference evidence="4" key="1">
    <citation type="submission" date="2021-06" db="EMBL/GenBank/DDBJ databases">
        <authorList>
            <person name="Criscuolo A."/>
        </authorList>
    </citation>
    <scope>NUCLEOTIDE SEQUENCE</scope>
    <source>
        <strain evidence="4">CIP111803</strain>
    </source>
</reference>
<proteinExistence type="inferred from homology"/>
<comment type="similarity">
    <text evidence="1">Belongs to the nitroreductase family.</text>
</comment>
<sequence>MTPRTATTSAPVLDSIATRWSPRAFDADHSLPEGALRGVFEAARWSASASNTQPWRFIIARRGSESFAKIEAALMGFNQAWAGTATALVVNVAETLDVEGDEQPWAAYDLGQAVASYSLQARSEGLYVHQMGGFDRQAIRDSFELSAGQEPISVAAIGLLGDTDQLPDALRERELAPRSRRPLEEIVLVND</sequence>
<evidence type="ECO:0000313" key="5">
    <source>
        <dbReference type="Proteomes" id="UP000693892"/>
    </source>
</evidence>